<comment type="caution">
    <text evidence="9">Lacks conserved residue(s) required for the propagation of feature annotation.</text>
</comment>
<evidence type="ECO:0000256" key="5">
    <source>
        <dbReference type="ARBA" id="ARBA00023136"/>
    </source>
</evidence>
<evidence type="ECO:0000256" key="3">
    <source>
        <dbReference type="ARBA" id="ARBA00022729"/>
    </source>
</evidence>
<proteinExistence type="predicted"/>
<evidence type="ECO:0000256" key="8">
    <source>
        <dbReference type="ARBA" id="ARBA00023180"/>
    </source>
</evidence>
<dbReference type="FunFam" id="2.10.50.10:FF:000004">
    <property type="entry name" value="Tumor necrosis factor receptor superfamily member 6"/>
    <property type="match status" value="1"/>
</dbReference>
<feature type="compositionally biased region" description="Polar residues" evidence="10">
    <location>
        <begin position="221"/>
        <end position="230"/>
    </location>
</feature>
<name>A0AAV6QBQ9_SOLSE</name>
<keyword evidence="11" id="KW-1133">Transmembrane helix</keyword>
<dbReference type="PANTHER" id="PTHR46330:SF6">
    <property type="entry name" value="HEMATOPOIETIC DEATH RECEPTOR-RELATED"/>
    <property type="match status" value="1"/>
</dbReference>
<keyword evidence="2" id="KW-0053">Apoptosis</keyword>
<feature type="disulfide bond" evidence="9">
    <location>
        <begin position="122"/>
        <end position="137"/>
    </location>
</feature>
<dbReference type="GO" id="GO:0036462">
    <property type="term" value="P:TRAIL-activated apoptotic signaling pathway"/>
    <property type="evidence" value="ECO:0007669"/>
    <property type="project" value="TreeGrafter"/>
</dbReference>
<keyword evidence="7 15" id="KW-0675">Receptor</keyword>
<feature type="domain" description="TNFR-Cys" evidence="14">
    <location>
        <begin position="79"/>
        <end position="120"/>
    </location>
</feature>
<evidence type="ECO:0000256" key="2">
    <source>
        <dbReference type="ARBA" id="ARBA00022703"/>
    </source>
</evidence>
<feature type="repeat" description="TNFR-Cys" evidence="9">
    <location>
        <begin position="79"/>
        <end position="120"/>
    </location>
</feature>
<keyword evidence="5 11" id="KW-0472">Membrane</keyword>
<dbReference type="SMART" id="SM00208">
    <property type="entry name" value="TNFR"/>
    <property type="match status" value="3"/>
</dbReference>
<evidence type="ECO:0000256" key="12">
    <source>
        <dbReference type="SAM" id="SignalP"/>
    </source>
</evidence>
<feature type="repeat" description="TNFR-Cys" evidence="9">
    <location>
        <begin position="121"/>
        <end position="161"/>
    </location>
</feature>
<feature type="region of interest" description="Disordered" evidence="10">
    <location>
        <begin position="209"/>
        <end position="230"/>
    </location>
</feature>
<evidence type="ECO:0000256" key="6">
    <source>
        <dbReference type="ARBA" id="ARBA00023157"/>
    </source>
</evidence>
<accession>A0AAV6QBQ9</accession>
<keyword evidence="4" id="KW-0677">Repeat</keyword>
<evidence type="ECO:0000256" key="1">
    <source>
        <dbReference type="ARBA" id="ARBA00004370"/>
    </source>
</evidence>
<evidence type="ECO:0000256" key="4">
    <source>
        <dbReference type="ARBA" id="ARBA00022737"/>
    </source>
</evidence>
<evidence type="ECO:0000259" key="13">
    <source>
        <dbReference type="PROSITE" id="PS50017"/>
    </source>
</evidence>
<feature type="disulfide bond" evidence="9">
    <location>
        <begin position="99"/>
        <end position="112"/>
    </location>
</feature>
<dbReference type="PROSITE" id="PS50017">
    <property type="entry name" value="DEATH_DOMAIN"/>
    <property type="match status" value="1"/>
</dbReference>
<evidence type="ECO:0000256" key="11">
    <source>
        <dbReference type="SAM" id="Phobius"/>
    </source>
</evidence>
<dbReference type="InterPro" id="IPR052491">
    <property type="entry name" value="TNFRSF10"/>
</dbReference>
<keyword evidence="6 9" id="KW-1015">Disulfide bond</keyword>
<dbReference type="GO" id="GO:0043065">
    <property type="term" value="P:positive regulation of apoptotic process"/>
    <property type="evidence" value="ECO:0007669"/>
    <property type="project" value="TreeGrafter"/>
</dbReference>
<protein>
    <submittedName>
        <fullName evidence="15">Tumor necrosis factor receptor superfamily member 10B-like isoform X3</fullName>
    </submittedName>
</protein>
<feature type="disulfide bond" evidence="9">
    <location>
        <begin position="102"/>
        <end position="120"/>
    </location>
</feature>
<dbReference type="PANTHER" id="PTHR46330">
    <property type="entry name" value="TUMOR NECROSIS FACTOR RECEPTOR SUPERFAMILY MEMBER 10B"/>
    <property type="match status" value="1"/>
</dbReference>
<evidence type="ECO:0000256" key="10">
    <source>
        <dbReference type="SAM" id="MobiDB-lite"/>
    </source>
</evidence>
<evidence type="ECO:0000259" key="14">
    <source>
        <dbReference type="PROSITE" id="PS50050"/>
    </source>
</evidence>
<dbReference type="InterPro" id="IPR000488">
    <property type="entry name" value="Death_dom"/>
</dbReference>
<dbReference type="Proteomes" id="UP000693946">
    <property type="component" value="Linkage Group LG5"/>
</dbReference>
<dbReference type="PROSITE" id="PS50050">
    <property type="entry name" value="TNFR_NGFR_2"/>
    <property type="match status" value="2"/>
</dbReference>
<keyword evidence="8" id="KW-0325">Glycoprotein</keyword>
<dbReference type="GO" id="GO:0005886">
    <property type="term" value="C:plasma membrane"/>
    <property type="evidence" value="ECO:0007669"/>
    <property type="project" value="TreeGrafter"/>
</dbReference>
<feature type="chain" id="PRO_5043854403" evidence="12">
    <location>
        <begin position="24"/>
        <end position="349"/>
    </location>
</feature>
<gene>
    <name evidence="15" type="ORF">JOB18_006666</name>
</gene>
<evidence type="ECO:0000313" key="15">
    <source>
        <dbReference type="EMBL" id="KAG7489203.1"/>
    </source>
</evidence>
<feature type="domain" description="Death" evidence="13">
    <location>
        <begin position="274"/>
        <end position="339"/>
    </location>
</feature>
<dbReference type="GO" id="GO:0009986">
    <property type="term" value="C:cell surface"/>
    <property type="evidence" value="ECO:0007669"/>
    <property type="project" value="TreeGrafter"/>
</dbReference>
<dbReference type="InterPro" id="IPR034029">
    <property type="entry name" value="TNFRSF10A/B_death"/>
</dbReference>
<evidence type="ECO:0000256" key="9">
    <source>
        <dbReference type="PROSITE-ProRule" id="PRU00206"/>
    </source>
</evidence>
<feature type="domain" description="TNFR-Cys" evidence="14">
    <location>
        <begin position="121"/>
        <end position="161"/>
    </location>
</feature>
<feature type="compositionally biased region" description="Basic and acidic residues" evidence="10">
    <location>
        <begin position="209"/>
        <end position="220"/>
    </location>
</feature>
<dbReference type="EMBL" id="JAGKHQ010000017">
    <property type="protein sequence ID" value="KAG7489203.1"/>
    <property type="molecule type" value="Genomic_DNA"/>
</dbReference>
<dbReference type="Pfam" id="PF00531">
    <property type="entry name" value="Death"/>
    <property type="match status" value="1"/>
</dbReference>
<feature type="transmembrane region" description="Helical" evidence="11">
    <location>
        <begin position="177"/>
        <end position="199"/>
    </location>
</feature>
<feature type="signal peptide" evidence="12">
    <location>
        <begin position="1"/>
        <end position="23"/>
    </location>
</feature>
<dbReference type="AlphaFoldDB" id="A0AAV6QBQ9"/>
<keyword evidence="3 12" id="KW-0732">Signal</keyword>
<dbReference type="GO" id="GO:0004888">
    <property type="term" value="F:transmembrane signaling receptor activity"/>
    <property type="evidence" value="ECO:0007669"/>
    <property type="project" value="UniProtKB-ARBA"/>
</dbReference>
<feature type="disulfide bond" evidence="9">
    <location>
        <begin position="140"/>
        <end position="153"/>
    </location>
</feature>
<comment type="caution">
    <text evidence="15">The sequence shown here is derived from an EMBL/GenBank/DDBJ whole genome shotgun (WGS) entry which is preliminary data.</text>
</comment>
<keyword evidence="11" id="KW-0812">Transmembrane</keyword>
<evidence type="ECO:0000313" key="16">
    <source>
        <dbReference type="Proteomes" id="UP000693946"/>
    </source>
</evidence>
<evidence type="ECO:0000256" key="7">
    <source>
        <dbReference type="ARBA" id="ARBA00023170"/>
    </source>
</evidence>
<comment type="subcellular location">
    <subcellularLocation>
        <location evidence="1">Membrane</location>
    </subcellularLocation>
</comment>
<organism evidence="15 16">
    <name type="scientific">Solea senegalensis</name>
    <name type="common">Senegalese sole</name>
    <dbReference type="NCBI Taxonomy" id="28829"/>
    <lineage>
        <taxon>Eukaryota</taxon>
        <taxon>Metazoa</taxon>
        <taxon>Chordata</taxon>
        <taxon>Craniata</taxon>
        <taxon>Vertebrata</taxon>
        <taxon>Euteleostomi</taxon>
        <taxon>Actinopterygii</taxon>
        <taxon>Neopterygii</taxon>
        <taxon>Teleostei</taxon>
        <taxon>Neoteleostei</taxon>
        <taxon>Acanthomorphata</taxon>
        <taxon>Carangaria</taxon>
        <taxon>Pleuronectiformes</taxon>
        <taxon>Pleuronectoidei</taxon>
        <taxon>Soleidae</taxon>
        <taxon>Solea</taxon>
    </lineage>
</organism>
<dbReference type="InterPro" id="IPR001368">
    <property type="entry name" value="TNFR/NGFR_Cys_rich_reg"/>
</dbReference>
<sequence length="349" mass="39410">MTTFVKVLLLLLLACSAALPAMSLPLPGVDSVGNRTRRHVHCRYELEYSHNNLCCAVCPAGTHVTAHCSRSGEMGKCEACDDGITYTEHANDLNQCLKCTQCRSDQEVVKLCTATLNAECRCKSGLFCSPDEACEVCKKCKRCGKDEEVVRNCTATTNTECKKVPPKSDPDSANTTLIVSLIGLLIGSGILIMGCAFLWRWWKKRQTTEPERNSSDDTKTGQHVTDNCLSDETRRPNWQQLKDEDFPKLVPVNGEESLRKCFEYFEEVDVNFHKRFFRQLGVTDNVIKSKDNLPYEDRIDELLKIWMEREGRDASLNSLLKALLDLNQRRTAEVIVEKALSDDLYVHEC</sequence>
<keyword evidence="16" id="KW-1185">Reference proteome</keyword>
<dbReference type="Pfam" id="PF00020">
    <property type="entry name" value="TNFR_c6"/>
    <property type="match status" value="2"/>
</dbReference>
<feature type="disulfide bond" evidence="9">
    <location>
        <begin position="143"/>
        <end position="161"/>
    </location>
</feature>
<reference evidence="15 16" key="1">
    <citation type="journal article" date="2021" name="Sci. Rep.">
        <title>Chromosome anchoring in Senegalese sole (Solea senegalensis) reveals sex-associated markers and genome rearrangements in flatfish.</title>
        <authorList>
            <person name="Guerrero-Cozar I."/>
            <person name="Gomez-Garrido J."/>
            <person name="Berbel C."/>
            <person name="Martinez-Blanch J.F."/>
            <person name="Alioto T."/>
            <person name="Claros M.G."/>
            <person name="Gagnaire P.A."/>
            <person name="Manchado M."/>
        </authorList>
    </citation>
    <scope>NUCLEOTIDE SEQUENCE [LARGE SCALE GENOMIC DNA]</scope>
    <source>
        <strain evidence="15">Sse05_10M</strain>
    </source>
</reference>
<dbReference type="CDD" id="cd08315">
    <property type="entry name" value="Death_TRAILR_DR4_DR5"/>
    <property type="match status" value="1"/>
</dbReference>